<sequence>MDAICIIYSREVANIDFHCVMRCLKRAYWLPLCSISIQELYDGLDETSSDVELSRLYDLSLLDSWLTQMRFNTRGIVYMFHVRFLLLLFCMDFI</sequence>
<proteinExistence type="predicted"/>
<dbReference type="AlphaFoldDB" id="A0AAX6GLV3"/>
<accession>A0AAX6GLV3</accession>
<gene>
    <name evidence="1" type="ORF">M6B38_357440</name>
</gene>
<comment type="caution">
    <text evidence="1">The sequence shown here is derived from an EMBL/GenBank/DDBJ whole genome shotgun (WGS) entry which is preliminary data.</text>
</comment>
<reference evidence="1" key="2">
    <citation type="submission" date="2023-04" db="EMBL/GenBank/DDBJ databases">
        <authorList>
            <person name="Bruccoleri R.E."/>
            <person name="Oakeley E.J."/>
            <person name="Faust A.-M."/>
            <person name="Dessus-Babus S."/>
            <person name="Altorfer M."/>
            <person name="Burckhardt D."/>
            <person name="Oertli M."/>
            <person name="Naumann U."/>
            <person name="Petersen F."/>
            <person name="Wong J."/>
        </authorList>
    </citation>
    <scope>NUCLEOTIDE SEQUENCE</scope>
    <source>
        <strain evidence="1">GSM-AAB239-AS_SAM_17_03QT</strain>
        <tissue evidence="1">Leaf</tissue>
    </source>
</reference>
<dbReference type="Proteomes" id="UP001140949">
    <property type="component" value="Unassembled WGS sequence"/>
</dbReference>
<reference evidence="1" key="1">
    <citation type="journal article" date="2023" name="GigaByte">
        <title>Genome assembly of the bearded iris, Iris pallida Lam.</title>
        <authorList>
            <person name="Bruccoleri R.E."/>
            <person name="Oakeley E.J."/>
            <person name="Faust A.M.E."/>
            <person name="Altorfer M."/>
            <person name="Dessus-Babus S."/>
            <person name="Burckhardt D."/>
            <person name="Oertli M."/>
            <person name="Naumann U."/>
            <person name="Petersen F."/>
            <person name="Wong J."/>
        </authorList>
    </citation>
    <scope>NUCLEOTIDE SEQUENCE</scope>
    <source>
        <strain evidence="1">GSM-AAB239-AS_SAM_17_03QT</strain>
    </source>
</reference>
<name>A0AAX6GLV3_IRIPA</name>
<evidence type="ECO:0000313" key="1">
    <source>
        <dbReference type="EMBL" id="KAJ6829533.1"/>
    </source>
</evidence>
<dbReference type="EMBL" id="JANAVB010018407">
    <property type="protein sequence ID" value="KAJ6829533.1"/>
    <property type="molecule type" value="Genomic_DNA"/>
</dbReference>
<protein>
    <submittedName>
        <fullName evidence="1">Protein OBERON 3</fullName>
    </submittedName>
</protein>
<organism evidence="1 2">
    <name type="scientific">Iris pallida</name>
    <name type="common">Sweet iris</name>
    <dbReference type="NCBI Taxonomy" id="29817"/>
    <lineage>
        <taxon>Eukaryota</taxon>
        <taxon>Viridiplantae</taxon>
        <taxon>Streptophyta</taxon>
        <taxon>Embryophyta</taxon>
        <taxon>Tracheophyta</taxon>
        <taxon>Spermatophyta</taxon>
        <taxon>Magnoliopsida</taxon>
        <taxon>Liliopsida</taxon>
        <taxon>Asparagales</taxon>
        <taxon>Iridaceae</taxon>
        <taxon>Iridoideae</taxon>
        <taxon>Irideae</taxon>
        <taxon>Iris</taxon>
    </lineage>
</organism>
<evidence type="ECO:0000313" key="2">
    <source>
        <dbReference type="Proteomes" id="UP001140949"/>
    </source>
</evidence>
<keyword evidence="2" id="KW-1185">Reference proteome</keyword>